<dbReference type="EMBL" id="AP023366">
    <property type="protein sequence ID" value="BCJ86006.1"/>
    <property type="molecule type" value="Genomic_DNA"/>
</dbReference>
<dbReference type="Gene3D" id="1.10.287.130">
    <property type="match status" value="1"/>
</dbReference>
<dbReference type="AlphaFoldDB" id="A0A7I8DAZ4"/>
<keyword evidence="4" id="KW-0472">Membrane</keyword>
<evidence type="ECO:0000256" key="3">
    <source>
        <dbReference type="ARBA" id="ARBA00022777"/>
    </source>
</evidence>
<keyword evidence="4" id="KW-0812">Transmembrane</keyword>
<sequence>MKQDAPPNLQIWRWLTRLALLQLAAAAGLLVYGIAVPNQGSAAFAGFGLLLLSALGTGGFLPRFLHSDLRQMEADRMQAALYMLAESRHNMMNHVQLVKGYLQLGKYEKLLDPVEKMIGEAQRQSALSNLPGTELGYRLVQRDLQGNMLKFVVELENTAAFSGGEERKLADAILQLADMGEDLCQELGICVEWVVRAAKQRGKLAITLDVLGEDVTDTYMEGLTEELIDSGWVVQTGNEQNAYRLLLEVR</sequence>
<dbReference type="InterPro" id="IPR039506">
    <property type="entry name" value="SPOB_a"/>
</dbReference>
<dbReference type="Pfam" id="PF14689">
    <property type="entry name" value="SPOB_a"/>
    <property type="match status" value="1"/>
</dbReference>
<organism evidence="6 7">
    <name type="scientific">Effusibacillus dendaii</name>
    <dbReference type="NCBI Taxonomy" id="2743772"/>
    <lineage>
        <taxon>Bacteria</taxon>
        <taxon>Bacillati</taxon>
        <taxon>Bacillota</taxon>
        <taxon>Bacilli</taxon>
        <taxon>Bacillales</taxon>
        <taxon>Alicyclobacillaceae</taxon>
        <taxon>Effusibacillus</taxon>
    </lineage>
</organism>
<keyword evidence="2" id="KW-0808">Transferase</keyword>
<evidence type="ECO:0000256" key="2">
    <source>
        <dbReference type="ARBA" id="ARBA00022679"/>
    </source>
</evidence>
<dbReference type="SUPFAM" id="SSF55890">
    <property type="entry name" value="Sporulation response regulatory protein Spo0B"/>
    <property type="match status" value="1"/>
</dbReference>
<accession>A0A7I8DAZ4</accession>
<keyword evidence="4" id="KW-1133">Transmembrane helix</keyword>
<dbReference type="GO" id="GO:0000155">
    <property type="term" value="F:phosphorelay sensor kinase activity"/>
    <property type="evidence" value="ECO:0007669"/>
    <property type="project" value="InterPro"/>
</dbReference>
<protein>
    <recommendedName>
        <fullName evidence="5">SpoOB alpha-helical domain-containing protein</fullName>
    </recommendedName>
</protein>
<keyword evidence="1" id="KW-0597">Phosphoprotein</keyword>
<keyword evidence="7" id="KW-1185">Reference proteome</keyword>
<proteinExistence type="predicted"/>
<evidence type="ECO:0000313" key="7">
    <source>
        <dbReference type="Proteomes" id="UP000593802"/>
    </source>
</evidence>
<feature type="domain" description="SpoOB alpha-helical" evidence="5">
    <location>
        <begin position="73"/>
        <end position="130"/>
    </location>
</feature>
<dbReference type="Proteomes" id="UP000593802">
    <property type="component" value="Chromosome"/>
</dbReference>
<dbReference type="KEGG" id="eff:skT53_09910"/>
<dbReference type="RefSeq" id="WP_200760055.1">
    <property type="nucleotide sequence ID" value="NZ_AP023366.1"/>
</dbReference>
<evidence type="ECO:0000256" key="4">
    <source>
        <dbReference type="SAM" id="Phobius"/>
    </source>
</evidence>
<feature type="transmembrane region" description="Helical" evidence="4">
    <location>
        <begin position="43"/>
        <end position="62"/>
    </location>
</feature>
<evidence type="ECO:0000313" key="6">
    <source>
        <dbReference type="EMBL" id="BCJ86006.1"/>
    </source>
</evidence>
<reference evidence="6 7" key="1">
    <citation type="submission" date="2020-08" db="EMBL/GenBank/DDBJ databases">
        <title>Complete Genome Sequence of Effusibacillus dendaii Strain skT53, Isolated from Farmland soil.</title>
        <authorList>
            <person name="Konishi T."/>
            <person name="Kawasaki H."/>
        </authorList>
    </citation>
    <scope>NUCLEOTIDE SEQUENCE [LARGE SCALE GENOMIC DNA]</scope>
    <source>
        <strain evidence="7">skT53</strain>
    </source>
</reference>
<evidence type="ECO:0000256" key="1">
    <source>
        <dbReference type="ARBA" id="ARBA00022553"/>
    </source>
</evidence>
<dbReference type="InterPro" id="IPR016120">
    <property type="entry name" value="Sig_transdc_His_kin_SpoOB"/>
</dbReference>
<name>A0A7I8DAZ4_9BACL</name>
<gene>
    <name evidence="6" type="ORF">skT53_09910</name>
</gene>
<evidence type="ECO:0000259" key="5">
    <source>
        <dbReference type="Pfam" id="PF14689"/>
    </source>
</evidence>
<keyword evidence="3" id="KW-0418">Kinase</keyword>